<dbReference type="AlphaFoldDB" id="A0A1Y2BKM2"/>
<gene>
    <name evidence="9" type="ORF">BCR39DRAFT_508725</name>
</gene>
<keyword evidence="2" id="KW-0805">Transcription regulation</keyword>
<evidence type="ECO:0000313" key="9">
    <source>
        <dbReference type="EMBL" id="ORY35312.1"/>
    </source>
</evidence>
<keyword evidence="5" id="KW-0539">Nucleus</keyword>
<dbReference type="EMBL" id="MCFC01000001">
    <property type="protein sequence ID" value="ORY35312.1"/>
    <property type="molecule type" value="Genomic_DNA"/>
</dbReference>
<evidence type="ECO:0000256" key="7">
    <source>
        <dbReference type="SAM" id="Phobius"/>
    </source>
</evidence>
<dbReference type="SMART" id="SM00066">
    <property type="entry name" value="GAL4"/>
    <property type="match status" value="1"/>
</dbReference>
<dbReference type="STRING" id="71784.A0A1Y2BKM2"/>
<keyword evidence="7" id="KW-1133">Transmembrane helix</keyword>
<feature type="compositionally biased region" description="Polar residues" evidence="6">
    <location>
        <begin position="67"/>
        <end position="87"/>
    </location>
</feature>
<evidence type="ECO:0000256" key="3">
    <source>
        <dbReference type="ARBA" id="ARBA00023125"/>
    </source>
</evidence>
<dbReference type="PROSITE" id="PS00463">
    <property type="entry name" value="ZN2_CY6_FUNGAL_1"/>
    <property type="match status" value="1"/>
</dbReference>
<evidence type="ECO:0000256" key="5">
    <source>
        <dbReference type="ARBA" id="ARBA00023242"/>
    </source>
</evidence>
<dbReference type="PROSITE" id="PS50048">
    <property type="entry name" value="ZN2_CY6_FUNGAL_2"/>
    <property type="match status" value="1"/>
</dbReference>
<dbReference type="OrthoDB" id="4454541at2759"/>
<dbReference type="GO" id="GO:0000981">
    <property type="term" value="F:DNA-binding transcription factor activity, RNA polymerase II-specific"/>
    <property type="evidence" value="ECO:0007669"/>
    <property type="project" value="InterPro"/>
</dbReference>
<dbReference type="GO" id="GO:0000976">
    <property type="term" value="F:transcription cis-regulatory region binding"/>
    <property type="evidence" value="ECO:0007669"/>
    <property type="project" value="TreeGrafter"/>
</dbReference>
<feature type="region of interest" description="Disordered" evidence="6">
    <location>
        <begin position="60"/>
        <end position="87"/>
    </location>
</feature>
<dbReference type="GO" id="GO:0005634">
    <property type="term" value="C:nucleus"/>
    <property type="evidence" value="ECO:0007669"/>
    <property type="project" value="UniProtKB-SubCell"/>
</dbReference>
<name>A0A1Y2BKM2_9TREE</name>
<evidence type="ECO:0000256" key="1">
    <source>
        <dbReference type="ARBA" id="ARBA00004123"/>
    </source>
</evidence>
<dbReference type="Gene3D" id="4.10.240.10">
    <property type="entry name" value="Zn(2)-C6 fungal-type DNA-binding domain"/>
    <property type="match status" value="1"/>
</dbReference>
<dbReference type="CDD" id="cd12148">
    <property type="entry name" value="fungal_TF_MHR"/>
    <property type="match status" value="1"/>
</dbReference>
<dbReference type="InParanoid" id="A0A1Y2BKM2"/>
<dbReference type="InterPro" id="IPR036864">
    <property type="entry name" value="Zn2-C6_fun-type_DNA-bd_sf"/>
</dbReference>
<organism evidence="9 10">
    <name type="scientific">Naematelia encephala</name>
    <dbReference type="NCBI Taxonomy" id="71784"/>
    <lineage>
        <taxon>Eukaryota</taxon>
        <taxon>Fungi</taxon>
        <taxon>Dikarya</taxon>
        <taxon>Basidiomycota</taxon>
        <taxon>Agaricomycotina</taxon>
        <taxon>Tremellomycetes</taxon>
        <taxon>Tremellales</taxon>
        <taxon>Naemateliaceae</taxon>
        <taxon>Naematelia</taxon>
    </lineage>
</organism>
<reference evidence="9 10" key="1">
    <citation type="submission" date="2016-07" db="EMBL/GenBank/DDBJ databases">
        <title>Pervasive Adenine N6-methylation of Active Genes in Fungi.</title>
        <authorList>
            <consortium name="DOE Joint Genome Institute"/>
            <person name="Mondo S.J."/>
            <person name="Dannebaum R.O."/>
            <person name="Kuo R.C."/>
            <person name="Labutti K."/>
            <person name="Haridas S."/>
            <person name="Kuo A."/>
            <person name="Salamov A."/>
            <person name="Ahrendt S.R."/>
            <person name="Lipzen A."/>
            <person name="Sullivan W."/>
            <person name="Andreopoulos W.B."/>
            <person name="Clum A."/>
            <person name="Lindquist E."/>
            <person name="Daum C."/>
            <person name="Ramamoorthy G.K."/>
            <person name="Gryganskyi A."/>
            <person name="Culley D."/>
            <person name="Magnuson J.K."/>
            <person name="James T.Y."/>
            <person name="O'Malley M.A."/>
            <person name="Stajich J.E."/>
            <person name="Spatafora J.W."/>
            <person name="Visel A."/>
            <person name="Grigoriev I.V."/>
        </authorList>
    </citation>
    <scope>NUCLEOTIDE SEQUENCE [LARGE SCALE GENOMIC DNA]</scope>
    <source>
        <strain evidence="9 10">68-887.2</strain>
    </source>
</reference>
<keyword evidence="7" id="KW-0472">Membrane</keyword>
<comment type="caution">
    <text evidence="9">The sequence shown here is derived from an EMBL/GenBank/DDBJ whole genome shotgun (WGS) entry which is preliminary data.</text>
</comment>
<keyword evidence="3" id="KW-0238">DNA-binding</keyword>
<protein>
    <recommendedName>
        <fullName evidence="8">Zn(2)-C6 fungal-type domain-containing protein</fullName>
    </recommendedName>
</protein>
<feature type="domain" description="Zn(2)-C6 fungal-type" evidence="8">
    <location>
        <begin position="17"/>
        <end position="49"/>
    </location>
</feature>
<dbReference type="InterPro" id="IPR001138">
    <property type="entry name" value="Zn2Cys6_DnaBD"/>
</dbReference>
<keyword evidence="7" id="KW-0812">Transmembrane</keyword>
<dbReference type="GO" id="GO:0008270">
    <property type="term" value="F:zinc ion binding"/>
    <property type="evidence" value="ECO:0007669"/>
    <property type="project" value="InterPro"/>
</dbReference>
<comment type="subcellular location">
    <subcellularLocation>
        <location evidence="1">Nucleus</location>
    </subcellularLocation>
</comment>
<keyword evidence="4" id="KW-0804">Transcription</keyword>
<dbReference type="PANTHER" id="PTHR31845:SF17">
    <property type="entry name" value="ZN(II)2CYS6 TRANSCRIPTION FACTOR (EUROFUNG)"/>
    <property type="match status" value="1"/>
</dbReference>
<evidence type="ECO:0000256" key="6">
    <source>
        <dbReference type="SAM" id="MobiDB-lite"/>
    </source>
</evidence>
<dbReference type="CDD" id="cd00067">
    <property type="entry name" value="GAL4"/>
    <property type="match status" value="1"/>
</dbReference>
<dbReference type="Proteomes" id="UP000193986">
    <property type="component" value="Unassembled WGS sequence"/>
</dbReference>
<accession>A0A1Y2BKM2</accession>
<sequence>MTSRTRSAPPTRRTGHACTQCRERKQKCGGFTYKIKCRPCISRKVKCSFEEAANDPRLNPYLRLHSSKSPTSSNNFVSSNDTSPTPESVNLSQLLQAFDQSERPSEHVGTGSISQQLETLHVQIADLERHIGLQRNQADSNETVGFTETIFVSPFDTGYKSSPIPSHPTSQLIIDGLANAQRTTCLDGPLSTLNNIRTDDTFEFEKHDPIARSILTAGEASVLFKLFFSHCHPIAPFLDVGLDSDLHSIRSRSMLLFLAILCVGARFWCYSSKSSCWLHPRYSELVHLLDKEMARVALRPVCDDSRIETVQGLILCAHWMPLDFSGEKKQYSSRFWEGAAWQYLGVAIRWATFLSLERSCLLSMQHPEKATREEVGHFRTMLYLAESDHYLALSARRPPSLNPGPLSAVLANFLRCKDLQTTDVRLTSLFRVACGTHITKCRPASTESVEAFDTDVQIIEGQFNTSLGGNSTDAMSEHFPFTSLRWYRLSYTCAFLDIAGPTERSGKALSWAIEWASQILFHLSRAASEPTVHSMAHATYNPLEPDPSVVSVMSFAIDHYFVVIAYAAFFLVNVWLSNLMDLNLQTHSRQADDEMHDASTSKLFRLVDLCVRTLEAASPCEGHLARRYVPLLRGMMSILQSGRTQTQNLSEIRNGVVTSLAPSKQAADLGEDLWSMWEEAGLETNVLPSMLDFLLEGSHQEPPQST</sequence>
<evidence type="ECO:0000256" key="2">
    <source>
        <dbReference type="ARBA" id="ARBA00023015"/>
    </source>
</evidence>
<feature type="transmembrane region" description="Helical" evidence="7">
    <location>
        <begin position="560"/>
        <end position="580"/>
    </location>
</feature>
<dbReference type="InterPro" id="IPR051089">
    <property type="entry name" value="prtT"/>
</dbReference>
<keyword evidence="10" id="KW-1185">Reference proteome</keyword>
<evidence type="ECO:0000259" key="8">
    <source>
        <dbReference type="PROSITE" id="PS50048"/>
    </source>
</evidence>
<dbReference type="SUPFAM" id="SSF57701">
    <property type="entry name" value="Zn2/Cys6 DNA-binding domain"/>
    <property type="match status" value="1"/>
</dbReference>
<proteinExistence type="predicted"/>
<dbReference type="PANTHER" id="PTHR31845">
    <property type="entry name" value="FINGER DOMAIN PROTEIN, PUTATIVE-RELATED"/>
    <property type="match status" value="1"/>
</dbReference>
<evidence type="ECO:0000313" key="10">
    <source>
        <dbReference type="Proteomes" id="UP000193986"/>
    </source>
</evidence>
<evidence type="ECO:0000256" key="4">
    <source>
        <dbReference type="ARBA" id="ARBA00023163"/>
    </source>
</evidence>